<evidence type="ECO:0000313" key="1">
    <source>
        <dbReference type="EMBL" id="KAG0144122.1"/>
    </source>
</evidence>
<dbReference type="Proteomes" id="UP000886653">
    <property type="component" value="Unassembled WGS sequence"/>
</dbReference>
<dbReference type="EMBL" id="MU167302">
    <property type="protein sequence ID" value="KAG0144122.1"/>
    <property type="molecule type" value="Genomic_DNA"/>
</dbReference>
<proteinExistence type="predicted"/>
<evidence type="ECO:0000313" key="2">
    <source>
        <dbReference type="Proteomes" id="UP000886653"/>
    </source>
</evidence>
<reference evidence="1" key="1">
    <citation type="submission" date="2013-11" db="EMBL/GenBank/DDBJ databases">
        <title>Genome sequence of the fusiform rust pathogen reveals effectors for host alternation and coevolution with pine.</title>
        <authorList>
            <consortium name="DOE Joint Genome Institute"/>
            <person name="Smith K."/>
            <person name="Pendleton A."/>
            <person name="Kubisiak T."/>
            <person name="Anderson C."/>
            <person name="Salamov A."/>
            <person name="Aerts A."/>
            <person name="Riley R."/>
            <person name="Clum A."/>
            <person name="Lindquist E."/>
            <person name="Ence D."/>
            <person name="Campbell M."/>
            <person name="Kronenberg Z."/>
            <person name="Feau N."/>
            <person name="Dhillon B."/>
            <person name="Hamelin R."/>
            <person name="Burleigh J."/>
            <person name="Smith J."/>
            <person name="Yandell M."/>
            <person name="Nelson C."/>
            <person name="Grigoriev I."/>
            <person name="Davis J."/>
        </authorList>
    </citation>
    <scope>NUCLEOTIDE SEQUENCE</scope>
    <source>
        <strain evidence="1">G11</strain>
    </source>
</reference>
<organism evidence="1 2">
    <name type="scientific">Cronartium quercuum f. sp. fusiforme G11</name>
    <dbReference type="NCBI Taxonomy" id="708437"/>
    <lineage>
        <taxon>Eukaryota</taxon>
        <taxon>Fungi</taxon>
        <taxon>Dikarya</taxon>
        <taxon>Basidiomycota</taxon>
        <taxon>Pucciniomycotina</taxon>
        <taxon>Pucciniomycetes</taxon>
        <taxon>Pucciniales</taxon>
        <taxon>Coleosporiaceae</taxon>
        <taxon>Cronartium</taxon>
    </lineage>
</organism>
<accession>A0A9P6NH67</accession>
<name>A0A9P6NH67_9BASI</name>
<sequence>MPSQPLVICTCSSCFGLSFIDSNGNTKQGKLISSWNKSRHLLKDQDLANAPGSTPLLDESGEEKTHCFIPRNIQLKKRKTAHLSSIFLSKIMFLSSSLGSTSTPK</sequence>
<gene>
    <name evidence="1" type="ORF">CROQUDRAFT_643015</name>
</gene>
<dbReference type="AlphaFoldDB" id="A0A9P6NH67"/>
<keyword evidence="2" id="KW-1185">Reference proteome</keyword>
<protein>
    <submittedName>
        <fullName evidence="1">Uncharacterized protein</fullName>
    </submittedName>
</protein>
<comment type="caution">
    <text evidence="1">The sequence shown here is derived from an EMBL/GenBank/DDBJ whole genome shotgun (WGS) entry which is preliminary data.</text>
</comment>